<dbReference type="GO" id="GO:0047631">
    <property type="term" value="F:ADP-ribose diphosphatase activity"/>
    <property type="evidence" value="ECO:0000318"/>
    <property type="project" value="GO_Central"/>
</dbReference>
<dbReference type="InterPro" id="IPR003293">
    <property type="entry name" value="Nudix_hydrolase6-like"/>
</dbReference>
<dbReference type="PANTHER" id="PTHR13994:SF53">
    <property type="entry name" value="NUDIX HYDROLASE 8-LIKE"/>
    <property type="match status" value="1"/>
</dbReference>
<dbReference type="GO" id="GO:0035529">
    <property type="term" value="F:NADH pyrophosphatase activity"/>
    <property type="evidence" value="ECO:0000318"/>
    <property type="project" value="GO_Central"/>
</dbReference>
<reference evidence="4 5" key="1">
    <citation type="journal article" date="2013" name="Proc. Natl. Acad. Sci. U.S.A.">
        <title>Fine-scale variation in meiotic recombination in Mimulus inferred from population shotgun sequencing.</title>
        <authorList>
            <person name="Hellsten U."/>
            <person name="Wright K.M."/>
            <person name="Jenkins J."/>
            <person name="Shu S."/>
            <person name="Yuan Y."/>
            <person name="Wessler S.R."/>
            <person name="Schmutz J."/>
            <person name="Willis J.H."/>
            <person name="Rokhsar D.S."/>
        </authorList>
    </citation>
    <scope>NUCLEOTIDE SEQUENCE [LARGE SCALE GENOMIC DNA]</scope>
    <source>
        <strain evidence="5">cv. DUN x IM62</strain>
    </source>
</reference>
<gene>
    <name evidence="4" type="ORF">MIMGU_mgv1a011629mg</name>
</gene>
<evidence type="ECO:0000259" key="3">
    <source>
        <dbReference type="Pfam" id="PF18290"/>
    </source>
</evidence>
<dbReference type="eggNOG" id="KOG0648">
    <property type="taxonomic scope" value="Eukaryota"/>
</dbReference>
<protein>
    <recommendedName>
        <fullName evidence="3">Pre-nudix hydrolase domain-containing protein</fullName>
    </recommendedName>
</protein>
<dbReference type="Proteomes" id="UP000030748">
    <property type="component" value="Unassembled WGS sequence"/>
</dbReference>
<keyword evidence="2" id="KW-0378">Hydrolase</keyword>
<organism evidence="4 5">
    <name type="scientific">Erythranthe guttata</name>
    <name type="common">Yellow monkey flower</name>
    <name type="synonym">Mimulus guttatus</name>
    <dbReference type="NCBI Taxonomy" id="4155"/>
    <lineage>
        <taxon>Eukaryota</taxon>
        <taxon>Viridiplantae</taxon>
        <taxon>Streptophyta</taxon>
        <taxon>Embryophyta</taxon>
        <taxon>Tracheophyta</taxon>
        <taxon>Spermatophyta</taxon>
        <taxon>Magnoliopsida</taxon>
        <taxon>eudicotyledons</taxon>
        <taxon>Gunneridae</taxon>
        <taxon>Pentapetalae</taxon>
        <taxon>asterids</taxon>
        <taxon>lamiids</taxon>
        <taxon>Lamiales</taxon>
        <taxon>Phrymaceae</taxon>
        <taxon>Erythranthe</taxon>
    </lineage>
</organism>
<dbReference type="Gene3D" id="3.90.79.10">
    <property type="entry name" value="Nucleoside Triphosphate Pyrophosphohydrolase"/>
    <property type="match status" value="1"/>
</dbReference>
<dbReference type="Gene3D" id="3.40.630.30">
    <property type="match status" value="1"/>
</dbReference>
<keyword evidence="5" id="KW-1185">Reference proteome</keyword>
<dbReference type="InterPro" id="IPR015797">
    <property type="entry name" value="NUDIX_hydrolase-like_dom_sf"/>
</dbReference>
<evidence type="ECO:0000256" key="2">
    <source>
        <dbReference type="ARBA" id="ARBA00022801"/>
    </source>
</evidence>
<dbReference type="FunFam" id="3.40.630.30:FF:000016">
    <property type="entry name" value="nudix hydrolase 2"/>
    <property type="match status" value="1"/>
</dbReference>
<dbReference type="GO" id="GO:0051287">
    <property type="term" value="F:NAD binding"/>
    <property type="evidence" value="ECO:0000318"/>
    <property type="project" value="GO_Central"/>
</dbReference>
<sequence>MASKLLFCQLPVPLVHISPWQTPRIKWTKNSNISSNHSFVETPDSIKAALNRGRRFDHVNCVQNNGVVQVMFTPPSVCVESLNGSEDEYNGIVIDPTSLPSSANAFASLLKTSLSTWKSKGKKGIWLKIFEEQAHLVPIAIQEGFVYHHAEDGYVMLTHWIPDEPCSLPCGPRHQIGVAGFVINHNKEILVVKEKCSYSCCGVWKLPTGYIDKWMSLDELVSQEFYEEDEMSKRVIEICRATYEKNYSGFVAHQVVSKFDGKLSSYLYYKDVDNVS</sequence>
<accession>A0A022QSX1</accession>
<comment type="similarity">
    <text evidence="1">Belongs to the Nudix hydrolase family.</text>
</comment>
<dbReference type="AlphaFoldDB" id="A0A022QSX1"/>
<evidence type="ECO:0000256" key="1">
    <source>
        <dbReference type="ARBA" id="ARBA00005582"/>
    </source>
</evidence>
<dbReference type="EMBL" id="KI631019">
    <property type="protein sequence ID" value="EYU30679.1"/>
    <property type="molecule type" value="Genomic_DNA"/>
</dbReference>
<name>A0A022QSX1_ERYGU</name>
<dbReference type="SUPFAM" id="SSF55811">
    <property type="entry name" value="Nudix"/>
    <property type="match status" value="1"/>
</dbReference>
<dbReference type="PRINTS" id="PR01356">
    <property type="entry name" value="GFGPROTEIN"/>
</dbReference>
<dbReference type="Pfam" id="PF18290">
    <property type="entry name" value="Nudix_hydro"/>
    <property type="match status" value="1"/>
</dbReference>
<evidence type="ECO:0000313" key="4">
    <source>
        <dbReference type="EMBL" id="EYU30679.1"/>
    </source>
</evidence>
<feature type="domain" description="Pre-nudix hydrolase" evidence="3">
    <location>
        <begin position="82"/>
        <end position="161"/>
    </location>
</feature>
<dbReference type="InterPro" id="IPR040618">
    <property type="entry name" value="Pre-Nudix"/>
</dbReference>
<evidence type="ECO:0000313" key="5">
    <source>
        <dbReference type="Proteomes" id="UP000030748"/>
    </source>
</evidence>
<proteinExistence type="inferred from homology"/>
<dbReference type="PANTHER" id="PTHR13994">
    <property type="entry name" value="NUDIX HYDROLASE RELATED"/>
    <property type="match status" value="1"/>
</dbReference>